<protein>
    <recommendedName>
        <fullName evidence="1">[acyl-carrier-protein] S-malonyltransferase</fullName>
        <ecNumber evidence="1">2.3.1.39</ecNumber>
    </recommendedName>
</protein>
<dbReference type="Gene3D" id="3.40.366.10">
    <property type="entry name" value="Malonyl-Coenzyme A Acyl Carrier Protein, domain 2"/>
    <property type="match status" value="1"/>
</dbReference>
<name>A0A2N5ZGJ7_MUIH1</name>
<dbReference type="GO" id="GO:0006633">
    <property type="term" value="P:fatty acid biosynthetic process"/>
    <property type="evidence" value="ECO:0007669"/>
    <property type="project" value="TreeGrafter"/>
</dbReference>
<keyword evidence="2" id="KW-0808">Transferase</keyword>
<keyword evidence="3" id="KW-0012">Acyltransferase</keyword>
<organism evidence="5 6">
    <name type="scientific">Muiribacterium halophilum</name>
    <dbReference type="NCBI Taxonomy" id="2053465"/>
    <lineage>
        <taxon>Bacteria</taxon>
        <taxon>Candidatus Muiribacteriota</taxon>
        <taxon>Candidatus Muiribacteriia</taxon>
        <taxon>Candidatus Muiribacteriales</taxon>
        <taxon>Candidatus Muiribacteriaceae</taxon>
        <taxon>Candidatus Muiribacterium</taxon>
    </lineage>
</organism>
<proteinExistence type="predicted"/>
<evidence type="ECO:0000256" key="2">
    <source>
        <dbReference type="ARBA" id="ARBA00022679"/>
    </source>
</evidence>
<dbReference type="Proteomes" id="UP000234857">
    <property type="component" value="Unassembled WGS sequence"/>
</dbReference>
<dbReference type="EMBL" id="PKTG01000081">
    <property type="protein sequence ID" value="PLX17830.1"/>
    <property type="molecule type" value="Genomic_DNA"/>
</dbReference>
<accession>A0A2N5ZGJ7</accession>
<comment type="caution">
    <text evidence="5">The sequence shown here is derived from an EMBL/GenBank/DDBJ whole genome shotgun (WGS) entry which is preliminary data.</text>
</comment>
<evidence type="ECO:0000256" key="1">
    <source>
        <dbReference type="ARBA" id="ARBA00013258"/>
    </source>
</evidence>
<sequence>MKPAADEFAFSVETVNVNKPNIPVYMNVTAKSEEDANTIKKNMVDQVNKTVKWKHQIEKMIEDGFDTFIELGPGKVLCGIISAINPDVKVMGVEKPEELEEILNNISQKDQEEMYAS</sequence>
<dbReference type="PANTHER" id="PTHR42681:SF1">
    <property type="entry name" value="MALONYL-COA-ACYL CARRIER PROTEIN TRANSACYLASE, MITOCHONDRIAL"/>
    <property type="match status" value="1"/>
</dbReference>
<dbReference type="AlphaFoldDB" id="A0A2N5ZGJ7"/>
<evidence type="ECO:0000256" key="3">
    <source>
        <dbReference type="ARBA" id="ARBA00023315"/>
    </source>
</evidence>
<reference evidence="5 6" key="1">
    <citation type="submission" date="2017-11" db="EMBL/GenBank/DDBJ databases">
        <title>Genome-resolved metagenomics identifies genetic mobility, metabolic interactions, and unexpected diversity in perchlorate-reducing communities.</title>
        <authorList>
            <person name="Barnum T.P."/>
            <person name="Figueroa I.A."/>
            <person name="Carlstrom C.I."/>
            <person name="Lucas L.N."/>
            <person name="Engelbrektson A.L."/>
            <person name="Coates J.D."/>
        </authorList>
    </citation>
    <scope>NUCLEOTIDE SEQUENCE [LARGE SCALE GENOMIC DNA]</scope>
    <source>
        <strain evidence="5">BM706</strain>
    </source>
</reference>
<evidence type="ECO:0000313" key="5">
    <source>
        <dbReference type="EMBL" id="PLX17830.1"/>
    </source>
</evidence>
<dbReference type="InterPro" id="IPR001227">
    <property type="entry name" value="Ac_transferase_dom_sf"/>
</dbReference>
<evidence type="ECO:0000256" key="4">
    <source>
        <dbReference type="ARBA" id="ARBA00048462"/>
    </source>
</evidence>
<dbReference type="InterPro" id="IPR016035">
    <property type="entry name" value="Acyl_Trfase/lysoPLipase"/>
</dbReference>
<dbReference type="PANTHER" id="PTHR42681">
    <property type="entry name" value="MALONYL-COA-ACYL CARRIER PROTEIN TRANSACYLASE, MITOCHONDRIAL"/>
    <property type="match status" value="1"/>
</dbReference>
<dbReference type="GO" id="GO:0004314">
    <property type="term" value="F:[acyl-carrier-protein] S-malonyltransferase activity"/>
    <property type="evidence" value="ECO:0007669"/>
    <property type="project" value="UniProtKB-EC"/>
</dbReference>
<dbReference type="GO" id="GO:0005829">
    <property type="term" value="C:cytosol"/>
    <property type="evidence" value="ECO:0007669"/>
    <property type="project" value="TreeGrafter"/>
</dbReference>
<comment type="catalytic activity">
    <reaction evidence="4">
        <text>holo-[ACP] + malonyl-CoA = malonyl-[ACP] + CoA</text>
        <dbReference type="Rhea" id="RHEA:41792"/>
        <dbReference type="Rhea" id="RHEA-COMP:9623"/>
        <dbReference type="Rhea" id="RHEA-COMP:9685"/>
        <dbReference type="ChEBI" id="CHEBI:57287"/>
        <dbReference type="ChEBI" id="CHEBI:57384"/>
        <dbReference type="ChEBI" id="CHEBI:64479"/>
        <dbReference type="ChEBI" id="CHEBI:78449"/>
        <dbReference type="EC" id="2.3.1.39"/>
    </reaction>
</comment>
<dbReference type="SUPFAM" id="SSF52151">
    <property type="entry name" value="FabD/lysophospholipase-like"/>
    <property type="match status" value="1"/>
</dbReference>
<gene>
    <name evidence="5" type="ORF">C0601_06195</name>
</gene>
<evidence type="ECO:0000313" key="6">
    <source>
        <dbReference type="Proteomes" id="UP000234857"/>
    </source>
</evidence>
<dbReference type="InterPro" id="IPR050858">
    <property type="entry name" value="Mal-CoA-ACP_Trans/PKS_FabD"/>
</dbReference>
<dbReference type="EC" id="2.3.1.39" evidence="1"/>